<dbReference type="Pfam" id="PF07729">
    <property type="entry name" value="FCD"/>
    <property type="match status" value="1"/>
</dbReference>
<dbReference type="PROSITE" id="PS50949">
    <property type="entry name" value="HTH_GNTR"/>
    <property type="match status" value="1"/>
</dbReference>
<keyword evidence="3" id="KW-0804">Transcription</keyword>
<dbReference type="Gene3D" id="1.10.10.10">
    <property type="entry name" value="Winged helix-like DNA-binding domain superfamily/Winged helix DNA-binding domain"/>
    <property type="match status" value="1"/>
</dbReference>
<evidence type="ECO:0000256" key="1">
    <source>
        <dbReference type="ARBA" id="ARBA00023015"/>
    </source>
</evidence>
<dbReference type="InterPro" id="IPR011711">
    <property type="entry name" value="GntR_C"/>
</dbReference>
<evidence type="ECO:0000256" key="3">
    <source>
        <dbReference type="ARBA" id="ARBA00023163"/>
    </source>
</evidence>
<evidence type="ECO:0000259" key="4">
    <source>
        <dbReference type="PROSITE" id="PS50949"/>
    </source>
</evidence>
<dbReference type="InterPro" id="IPR036390">
    <property type="entry name" value="WH_DNA-bd_sf"/>
</dbReference>
<sequence length="238" mass="25730">MSALPALPWERPDDRSPLSHRLAADTARAVIERRHPAGTLLTETDLAAAHGASRTPAREAMLRLHSWGLVRLLPKKGAIVSEATPRERRDLLALRAMLEVEAVRTLAADPGRGSGPATGREDGPATGLAADLEAILARQRAALESRDVLDFAGADYAFHARVIQSGGNHVVAELLDTLGPRWARLTYLAVTENPPRLETFLREHEGLTARALAGDAEGFSALVRSHIEYGHFTDGDRP</sequence>
<dbReference type="RefSeq" id="WP_212640154.1">
    <property type="nucleotide sequence ID" value="NZ_CP074132.1"/>
</dbReference>
<evidence type="ECO:0000256" key="2">
    <source>
        <dbReference type="ARBA" id="ARBA00023125"/>
    </source>
</evidence>
<organism evidence="5 6">
    <name type="scientific">Nocardiopsis akebiae</name>
    <dbReference type="NCBI Taxonomy" id="2831968"/>
    <lineage>
        <taxon>Bacteria</taxon>
        <taxon>Bacillati</taxon>
        <taxon>Actinomycetota</taxon>
        <taxon>Actinomycetes</taxon>
        <taxon>Streptosporangiales</taxon>
        <taxon>Nocardiopsidaceae</taxon>
        <taxon>Nocardiopsis</taxon>
    </lineage>
</organism>
<dbReference type="Gene3D" id="1.20.120.530">
    <property type="entry name" value="GntR ligand-binding domain-like"/>
    <property type="match status" value="1"/>
</dbReference>
<keyword evidence="2" id="KW-0238">DNA-binding</keyword>
<keyword evidence="6" id="KW-1185">Reference proteome</keyword>
<accession>A0ABX8C3A0</accession>
<dbReference type="InterPro" id="IPR000524">
    <property type="entry name" value="Tscrpt_reg_HTH_GntR"/>
</dbReference>
<dbReference type="SMART" id="SM00895">
    <property type="entry name" value="FCD"/>
    <property type="match status" value="1"/>
</dbReference>
<reference evidence="6" key="1">
    <citation type="submission" date="2021-05" db="EMBL/GenBank/DDBJ databases">
        <title>Direct Submission.</title>
        <authorList>
            <person name="Li K."/>
            <person name="Gao J."/>
        </authorList>
    </citation>
    <scope>NUCLEOTIDE SEQUENCE [LARGE SCALE GENOMIC DNA]</scope>
    <source>
        <strain evidence="6">HDS12</strain>
    </source>
</reference>
<dbReference type="SUPFAM" id="SSF46785">
    <property type="entry name" value="Winged helix' DNA-binding domain"/>
    <property type="match status" value="1"/>
</dbReference>
<proteinExistence type="predicted"/>
<gene>
    <name evidence="5" type="ORF">KGD83_17135</name>
</gene>
<evidence type="ECO:0000313" key="6">
    <source>
        <dbReference type="Proteomes" id="UP000678016"/>
    </source>
</evidence>
<dbReference type="SMART" id="SM00345">
    <property type="entry name" value="HTH_GNTR"/>
    <property type="match status" value="1"/>
</dbReference>
<dbReference type="PANTHER" id="PTHR43537:SF24">
    <property type="entry name" value="GLUCONATE OPERON TRANSCRIPTIONAL REPRESSOR"/>
    <property type="match status" value="1"/>
</dbReference>
<name>A0ABX8C3A0_9ACTN</name>
<dbReference type="InterPro" id="IPR036388">
    <property type="entry name" value="WH-like_DNA-bd_sf"/>
</dbReference>
<dbReference type="SUPFAM" id="SSF48008">
    <property type="entry name" value="GntR ligand-binding domain-like"/>
    <property type="match status" value="1"/>
</dbReference>
<feature type="domain" description="HTH gntR-type" evidence="4">
    <location>
        <begin position="16"/>
        <end position="83"/>
    </location>
</feature>
<dbReference type="InterPro" id="IPR008920">
    <property type="entry name" value="TF_FadR/GntR_C"/>
</dbReference>
<dbReference type="Proteomes" id="UP000678016">
    <property type="component" value="Chromosome"/>
</dbReference>
<keyword evidence="1" id="KW-0805">Transcription regulation</keyword>
<evidence type="ECO:0000313" key="5">
    <source>
        <dbReference type="EMBL" id="QUX27068.1"/>
    </source>
</evidence>
<protein>
    <submittedName>
        <fullName evidence="5">GntR family transcriptional regulator</fullName>
    </submittedName>
</protein>
<dbReference type="Pfam" id="PF00392">
    <property type="entry name" value="GntR"/>
    <property type="match status" value="1"/>
</dbReference>
<dbReference type="PANTHER" id="PTHR43537">
    <property type="entry name" value="TRANSCRIPTIONAL REGULATOR, GNTR FAMILY"/>
    <property type="match status" value="1"/>
</dbReference>
<dbReference type="EMBL" id="CP074132">
    <property type="protein sequence ID" value="QUX27068.1"/>
    <property type="molecule type" value="Genomic_DNA"/>
</dbReference>